<dbReference type="PROSITE" id="PS50893">
    <property type="entry name" value="ABC_TRANSPORTER_2"/>
    <property type="match status" value="1"/>
</dbReference>
<dbReference type="Pfam" id="PF00005">
    <property type="entry name" value="ABC_tran"/>
    <property type="match status" value="1"/>
</dbReference>
<keyword evidence="2" id="KW-0067">ATP-binding</keyword>
<reference evidence="5" key="2">
    <citation type="journal article" date="2022" name="Microbiol. Resour. Announc.">
        <title>Whole-Genome Sequence of Entomortierella parvispora E1425, a Mucoromycotan Fungus Associated with Burkholderiaceae-Related Endosymbiotic Bacteria.</title>
        <authorList>
            <person name="Herlambang A."/>
            <person name="Guo Y."/>
            <person name="Takashima Y."/>
            <person name="Narisawa K."/>
            <person name="Ohta H."/>
            <person name="Nishizawa T."/>
        </authorList>
    </citation>
    <scope>NUCLEOTIDE SEQUENCE</scope>
    <source>
        <strain evidence="5">E1425</strain>
    </source>
</reference>
<evidence type="ECO:0000313" key="6">
    <source>
        <dbReference type="Proteomes" id="UP000827284"/>
    </source>
</evidence>
<comment type="caution">
    <text evidence="5">The sequence shown here is derived from an EMBL/GenBank/DDBJ whole genome shotgun (WGS) entry which is preliminary data.</text>
</comment>
<dbReference type="AlphaFoldDB" id="A0A9P3LS31"/>
<dbReference type="PANTHER" id="PTHR43119:SF1">
    <property type="entry name" value="ABC TRANSPORTER DOMAIN-CONTAINING PROTEIN"/>
    <property type="match status" value="1"/>
</dbReference>
<reference evidence="5" key="1">
    <citation type="submission" date="2021-11" db="EMBL/GenBank/DDBJ databases">
        <authorList>
            <person name="Herlambang A."/>
            <person name="Guo Y."/>
            <person name="Takashima Y."/>
            <person name="Nishizawa T."/>
        </authorList>
    </citation>
    <scope>NUCLEOTIDE SEQUENCE</scope>
    <source>
        <strain evidence="5">E1425</strain>
    </source>
</reference>
<feature type="domain" description="ABC transporter" evidence="4">
    <location>
        <begin position="6"/>
        <end position="236"/>
    </location>
</feature>
<dbReference type="PANTHER" id="PTHR43119">
    <property type="entry name" value="ABC TRANSPORT PROTEIN ATP-BINDING COMPONENT-RELATED"/>
    <property type="match status" value="1"/>
</dbReference>
<sequence length="285" mass="31453">MSSSHFRAKGVGKKNEDGDWLFRNIDLEVKHGILTITGPSGVGKSTLLKCINQTIIMDEGQVYLEDKTPDQWGMPNWRSRVMYIPQRSPIMEGTPSDFVEEVRRFGAHKKNKESFDDPVEIGLDWGIRPELWHSRWNTLSGGEIQRISLAIGCSFRPDVLLLDEPTSALDESSCGQVERTLRQMNCVCLWVTHNPQQAHRISSAGTLVMRGGDNREPQSPSAVVVEDGHEEHHHANSQSNGTQSHGNGGQNGNSSSRDRGTLTSFGSSTSNSTDSSKATRVGGRQ</sequence>
<dbReference type="GO" id="GO:0016887">
    <property type="term" value="F:ATP hydrolysis activity"/>
    <property type="evidence" value="ECO:0007669"/>
    <property type="project" value="InterPro"/>
</dbReference>
<dbReference type="OrthoDB" id="6593433at2759"/>
<keyword evidence="6" id="KW-1185">Reference proteome</keyword>
<evidence type="ECO:0000256" key="2">
    <source>
        <dbReference type="ARBA" id="ARBA00022840"/>
    </source>
</evidence>
<feature type="region of interest" description="Disordered" evidence="3">
    <location>
        <begin position="208"/>
        <end position="285"/>
    </location>
</feature>
<accession>A0A9P3LS31</accession>
<dbReference type="EMBL" id="BQFW01000001">
    <property type="protein sequence ID" value="GJJ68454.1"/>
    <property type="molecule type" value="Genomic_DNA"/>
</dbReference>
<dbReference type="Gene3D" id="3.40.50.300">
    <property type="entry name" value="P-loop containing nucleotide triphosphate hydrolases"/>
    <property type="match status" value="1"/>
</dbReference>
<name>A0A9P3LS31_9FUNG</name>
<evidence type="ECO:0000259" key="4">
    <source>
        <dbReference type="PROSITE" id="PS50893"/>
    </source>
</evidence>
<dbReference type="InterPro" id="IPR003593">
    <property type="entry name" value="AAA+_ATPase"/>
</dbReference>
<keyword evidence="1" id="KW-0547">Nucleotide-binding</keyword>
<dbReference type="InterPro" id="IPR003439">
    <property type="entry name" value="ABC_transporter-like_ATP-bd"/>
</dbReference>
<evidence type="ECO:0000313" key="5">
    <source>
        <dbReference type="EMBL" id="GJJ68454.1"/>
    </source>
</evidence>
<dbReference type="Proteomes" id="UP000827284">
    <property type="component" value="Unassembled WGS sequence"/>
</dbReference>
<proteinExistence type="predicted"/>
<feature type="compositionally biased region" description="Low complexity" evidence="3">
    <location>
        <begin position="236"/>
        <end position="245"/>
    </location>
</feature>
<dbReference type="InterPro" id="IPR027417">
    <property type="entry name" value="P-loop_NTPase"/>
</dbReference>
<dbReference type="SUPFAM" id="SSF52540">
    <property type="entry name" value="P-loop containing nucleoside triphosphate hydrolases"/>
    <property type="match status" value="1"/>
</dbReference>
<evidence type="ECO:0000256" key="3">
    <source>
        <dbReference type="SAM" id="MobiDB-lite"/>
    </source>
</evidence>
<evidence type="ECO:0000256" key="1">
    <source>
        <dbReference type="ARBA" id="ARBA00022741"/>
    </source>
</evidence>
<protein>
    <recommendedName>
        <fullName evidence="4">ABC transporter domain-containing protein</fullName>
    </recommendedName>
</protein>
<feature type="compositionally biased region" description="Low complexity" evidence="3">
    <location>
        <begin position="261"/>
        <end position="279"/>
    </location>
</feature>
<organism evidence="5 6">
    <name type="scientific">Entomortierella parvispora</name>
    <dbReference type="NCBI Taxonomy" id="205924"/>
    <lineage>
        <taxon>Eukaryota</taxon>
        <taxon>Fungi</taxon>
        <taxon>Fungi incertae sedis</taxon>
        <taxon>Mucoromycota</taxon>
        <taxon>Mortierellomycotina</taxon>
        <taxon>Mortierellomycetes</taxon>
        <taxon>Mortierellales</taxon>
        <taxon>Mortierellaceae</taxon>
        <taxon>Entomortierella</taxon>
    </lineage>
</organism>
<dbReference type="SMART" id="SM00382">
    <property type="entry name" value="AAA"/>
    <property type="match status" value="1"/>
</dbReference>
<gene>
    <name evidence="5" type="ORF">EMPS_00800</name>
</gene>
<dbReference type="GO" id="GO:0005524">
    <property type="term" value="F:ATP binding"/>
    <property type="evidence" value="ECO:0007669"/>
    <property type="project" value="UniProtKB-KW"/>
</dbReference>